<dbReference type="PANTHER" id="PTHR43877:SF2">
    <property type="entry name" value="AMINOALKYLPHOSPHONATE N-ACETYLTRANSFERASE-RELATED"/>
    <property type="match status" value="1"/>
</dbReference>
<proteinExistence type="predicted"/>
<feature type="domain" description="N-acetyltransferase" evidence="3">
    <location>
        <begin position="1"/>
        <end position="149"/>
    </location>
</feature>
<evidence type="ECO:0000313" key="4">
    <source>
        <dbReference type="EMBL" id="MEQ2509940.1"/>
    </source>
</evidence>
<sequence length="149" mass="16906">MIRPVTSADRAVLRELLAEFYDTDAVLHPLPASYHDAALDELFRSDSLQRACLLEQDGETAGYGLLSLKYSHEAGGLELWVEELYVRPAFRGRGLGHEFFAWLRGLSAAEHIRRIRLETEPENERAAALYARMGFSPLGYCQMFREEAT</sequence>
<dbReference type="PROSITE" id="PS51186">
    <property type="entry name" value="GNAT"/>
    <property type="match status" value="1"/>
</dbReference>
<gene>
    <name evidence="4" type="ORF">WMO66_01530</name>
</gene>
<dbReference type="Gene3D" id="3.40.630.30">
    <property type="match status" value="1"/>
</dbReference>
<protein>
    <submittedName>
        <fullName evidence="4">GNAT family N-acetyltransferase</fullName>
    </submittedName>
</protein>
<dbReference type="InterPro" id="IPR050832">
    <property type="entry name" value="Bact_Acetyltransf"/>
</dbReference>
<organism evidence="4 5">
    <name type="scientific">Faecousia intestinalis</name>
    <dbReference type="NCBI Taxonomy" id="3133167"/>
    <lineage>
        <taxon>Bacteria</taxon>
        <taxon>Bacillati</taxon>
        <taxon>Bacillota</taxon>
        <taxon>Clostridia</taxon>
        <taxon>Eubacteriales</taxon>
        <taxon>Oscillospiraceae</taxon>
        <taxon>Faecousia</taxon>
    </lineage>
</organism>
<evidence type="ECO:0000259" key="3">
    <source>
        <dbReference type="PROSITE" id="PS51186"/>
    </source>
</evidence>
<dbReference type="PANTHER" id="PTHR43877">
    <property type="entry name" value="AMINOALKYLPHOSPHONATE N-ACETYLTRANSFERASE-RELATED-RELATED"/>
    <property type="match status" value="1"/>
</dbReference>
<dbReference type="EMBL" id="JBBMFF010000087">
    <property type="protein sequence ID" value="MEQ2509940.1"/>
    <property type="molecule type" value="Genomic_DNA"/>
</dbReference>
<keyword evidence="1" id="KW-0808">Transferase</keyword>
<dbReference type="SUPFAM" id="SSF55729">
    <property type="entry name" value="Acyl-CoA N-acyltransferases (Nat)"/>
    <property type="match status" value="1"/>
</dbReference>
<accession>A0ABV1G3J5</accession>
<keyword evidence="2" id="KW-0012">Acyltransferase</keyword>
<evidence type="ECO:0000256" key="1">
    <source>
        <dbReference type="ARBA" id="ARBA00022679"/>
    </source>
</evidence>
<evidence type="ECO:0000313" key="5">
    <source>
        <dbReference type="Proteomes" id="UP001491552"/>
    </source>
</evidence>
<keyword evidence="5" id="KW-1185">Reference proteome</keyword>
<dbReference type="InterPro" id="IPR016181">
    <property type="entry name" value="Acyl_CoA_acyltransferase"/>
</dbReference>
<dbReference type="RefSeq" id="WP_349134649.1">
    <property type="nucleotide sequence ID" value="NZ_JBBMFF010000087.1"/>
</dbReference>
<reference evidence="4 5" key="1">
    <citation type="submission" date="2024-03" db="EMBL/GenBank/DDBJ databases">
        <title>Human intestinal bacterial collection.</title>
        <authorList>
            <person name="Pauvert C."/>
            <person name="Hitch T.C.A."/>
            <person name="Clavel T."/>
        </authorList>
    </citation>
    <scope>NUCLEOTIDE SEQUENCE [LARGE SCALE GENOMIC DNA]</scope>
    <source>
        <strain evidence="4 5">CLA-AA-H192</strain>
    </source>
</reference>
<evidence type="ECO:0000256" key="2">
    <source>
        <dbReference type="ARBA" id="ARBA00023315"/>
    </source>
</evidence>
<dbReference type="Proteomes" id="UP001491552">
    <property type="component" value="Unassembled WGS sequence"/>
</dbReference>
<comment type="caution">
    <text evidence="4">The sequence shown here is derived from an EMBL/GenBank/DDBJ whole genome shotgun (WGS) entry which is preliminary data.</text>
</comment>
<name>A0ABV1G3J5_9FIRM</name>
<dbReference type="Pfam" id="PF00583">
    <property type="entry name" value="Acetyltransf_1"/>
    <property type="match status" value="1"/>
</dbReference>
<dbReference type="InterPro" id="IPR000182">
    <property type="entry name" value="GNAT_dom"/>
</dbReference>
<dbReference type="CDD" id="cd04301">
    <property type="entry name" value="NAT_SF"/>
    <property type="match status" value="1"/>
</dbReference>